<dbReference type="GO" id="GO:0008237">
    <property type="term" value="F:metallopeptidase activity"/>
    <property type="evidence" value="ECO:0007669"/>
    <property type="project" value="UniProtKB-KW"/>
</dbReference>
<dbReference type="RefSeq" id="WP_034337226.1">
    <property type="nucleotide sequence ID" value="NZ_ATSX01000001.1"/>
</dbReference>
<accession>W7DXB7</accession>
<keyword evidence="1" id="KW-0378">Hydrolase</keyword>
<reference evidence="3 4" key="1">
    <citation type="journal article" date="2014" name="Genome Announc.">
        <title>Draft Genome Sequence of Commensalibacter papalotli MX01, a Symbiont Identified from the Guts of Overwintering Monarch Butterflies.</title>
        <authorList>
            <person name="Servin-Garciduenas L.E."/>
            <person name="Sanchez-Quinto A."/>
            <person name="Martinez-Romero E."/>
        </authorList>
    </citation>
    <scope>NUCLEOTIDE SEQUENCE [LARGE SCALE GENOMIC DNA]</scope>
    <source>
        <strain evidence="4">MX-MONARCH01</strain>
    </source>
</reference>
<keyword evidence="1" id="KW-0645">Protease</keyword>
<evidence type="ECO:0000313" key="4">
    <source>
        <dbReference type="Proteomes" id="UP000019250"/>
    </source>
</evidence>
<dbReference type="Pfam" id="PF04002">
    <property type="entry name" value="RadC"/>
    <property type="match status" value="1"/>
</dbReference>
<evidence type="ECO:0000256" key="1">
    <source>
        <dbReference type="ARBA" id="ARBA00023049"/>
    </source>
</evidence>
<dbReference type="EMBL" id="ATSX01000001">
    <property type="protein sequence ID" value="EUK18848.1"/>
    <property type="molecule type" value="Genomic_DNA"/>
</dbReference>
<organism evidence="3 4">
    <name type="scientific">Commensalibacter papalotli</name>
    <name type="common">ex Servin-Garciduenas et al. 2014</name>
    <dbReference type="NCBI Taxonomy" id="1208583"/>
    <lineage>
        <taxon>Bacteria</taxon>
        <taxon>Pseudomonadati</taxon>
        <taxon>Pseudomonadota</taxon>
        <taxon>Alphaproteobacteria</taxon>
        <taxon>Acetobacterales</taxon>
        <taxon>Acetobacteraceae</taxon>
    </lineage>
</organism>
<comment type="caution">
    <text evidence="3">The sequence shown here is derived from an EMBL/GenBank/DDBJ whole genome shotgun (WGS) entry which is preliminary data.</text>
</comment>
<keyword evidence="1" id="KW-0482">Metalloprotease</keyword>
<dbReference type="PATRIC" id="fig|1208583.4.peg.776"/>
<dbReference type="eggNOG" id="COG2003">
    <property type="taxonomic scope" value="Bacteria"/>
</dbReference>
<dbReference type="STRING" id="1208583.COMX_03840"/>
<feature type="domain" description="RadC-like JAB" evidence="2">
    <location>
        <begin position="120"/>
        <end position="235"/>
    </location>
</feature>
<protein>
    <submittedName>
        <fullName evidence="3">DNA repair protein radC</fullName>
    </submittedName>
</protein>
<dbReference type="InterPro" id="IPR025657">
    <property type="entry name" value="RadC_JAB"/>
</dbReference>
<gene>
    <name evidence="3" type="ORF">COMX_03840</name>
</gene>
<evidence type="ECO:0000259" key="2">
    <source>
        <dbReference type="Pfam" id="PF04002"/>
    </source>
</evidence>
<dbReference type="AlphaFoldDB" id="W7DXB7"/>
<dbReference type="InterPro" id="IPR001405">
    <property type="entry name" value="UPF0758"/>
</dbReference>
<sequence>MDNSFLPPVSQRSKQFANLNGVGHRGRMRFKMLQKGGQAFEDYELLEMLLYLVIPRRDTKPLAKHLINHFGSLNGVVFAEEDQLQKANLSQEFIEIIGFLKQVIERLVAPDFFNRPYLRRWKDVIVYLNEYKLKNELHNKKVLRLLFLNNQQRLICDEYIIYQGVETISHIIQKALNLYAMNLITVYYVSDTAFTSAMRQGEAKFALTLQSSGRLFDLNISDHIICMDSQYFSIFKKNNFSI</sequence>
<evidence type="ECO:0000313" key="3">
    <source>
        <dbReference type="EMBL" id="EUK18848.1"/>
    </source>
</evidence>
<dbReference type="PANTHER" id="PTHR30471">
    <property type="entry name" value="DNA REPAIR PROTEIN RADC"/>
    <property type="match status" value="1"/>
</dbReference>
<name>W7DXB7_9PROT</name>
<dbReference type="Proteomes" id="UP000019250">
    <property type="component" value="Unassembled WGS sequence"/>
</dbReference>
<keyword evidence="4" id="KW-1185">Reference proteome</keyword>
<proteinExistence type="predicted"/>
<dbReference type="OrthoDB" id="9804482at2"/>
<dbReference type="PANTHER" id="PTHR30471:SF3">
    <property type="entry name" value="UPF0758 PROTEIN YEES-RELATED"/>
    <property type="match status" value="1"/>
</dbReference>